<dbReference type="InterPro" id="IPR007900">
    <property type="entry name" value="TAF4_C"/>
</dbReference>
<dbReference type="InterPro" id="IPR045144">
    <property type="entry name" value="TAF4"/>
</dbReference>
<dbReference type="Pfam" id="PF05236">
    <property type="entry name" value="TAF4"/>
    <property type="match status" value="1"/>
</dbReference>
<sequence>MQILHQNVHGVRDTLANFLELNIYAVRKDIQEKKIAMGEVVQFQLVKTEAYNFQTPSSSSSSQQLNYSTSSPSLDASTVSTSQQNYVKSEPISAGSSQEQGASPNLIMPINTITTSVTYQMVKMEPGSSRSSPILRTSSPHFQLLNKSHGSVGANEQHQHRASPLTLTRDTSIQMPMQQPKTSPLAATTAPNIEMQTLSFFDQHSQEPMETSQVPSPQETTFITPPESQPQHVQQQHPQSQVSPPLSQEAAIDDDTPLTELPHEIALQRSLIDPETFSALMQRKVPGITIESPAFLMISEFLETKIRKLIGDARLAAEHRSQQFRSNPNYIEAENPRAQLNAIERAEKAEKQRKIDRENERLLKNSKNDSNKFKELAKTIDEEILNRDANEAAMSALAGKKRTWQSRKADGISDSGGPAAKKAALARAKQISMKDLLFAFEKDSFAKDSIVYRKVLYGLYNENKN</sequence>
<feature type="compositionally biased region" description="Polar residues" evidence="6">
    <location>
        <begin position="74"/>
        <end position="87"/>
    </location>
</feature>
<feature type="region of interest" description="Disordered" evidence="6">
    <location>
        <begin position="204"/>
        <end position="248"/>
    </location>
</feature>
<dbReference type="PANTHER" id="PTHR15138:SF14">
    <property type="entry name" value="TRANSCRIPTION INITIATION FACTOR TFIID SUBUNIT 4"/>
    <property type="match status" value="1"/>
</dbReference>
<feature type="region of interest" description="Disordered" evidence="6">
    <location>
        <begin position="54"/>
        <end position="104"/>
    </location>
</feature>
<comment type="similarity">
    <text evidence="2">Belongs to the TAF4 family.</text>
</comment>
<feature type="compositionally biased region" description="Polar residues" evidence="6">
    <location>
        <begin position="94"/>
        <end position="103"/>
    </location>
</feature>
<feature type="compositionally biased region" description="Low complexity" evidence="6">
    <location>
        <begin position="225"/>
        <end position="248"/>
    </location>
</feature>
<evidence type="ECO:0000256" key="4">
    <source>
        <dbReference type="ARBA" id="ARBA00023163"/>
    </source>
</evidence>
<evidence type="ECO:0000256" key="3">
    <source>
        <dbReference type="ARBA" id="ARBA00023015"/>
    </source>
</evidence>
<accession>A0A914YB60</accession>
<evidence type="ECO:0000256" key="6">
    <source>
        <dbReference type="SAM" id="MobiDB-lite"/>
    </source>
</evidence>
<keyword evidence="5" id="KW-0539">Nucleus</keyword>
<feature type="domain" description="Transcription initiation factor TFIID component TAF4 C-terminal" evidence="7">
    <location>
        <begin position="297"/>
        <end position="453"/>
    </location>
</feature>
<feature type="compositionally biased region" description="Low complexity" evidence="6">
    <location>
        <begin position="54"/>
        <end position="73"/>
    </location>
</feature>
<keyword evidence="4" id="KW-0804">Transcription</keyword>
<dbReference type="GO" id="GO:0016251">
    <property type="term" value="F:RNA polymerase II general transcription initiation factor activity"/>
    <property type="evidence" value="ECO:0007669"/>
    <property type="project" value="TreeGrafter"/>
</dbReference>
<dbReference type="WBParaSite" id="PSU_v2.g14725.t1">
    <property type="protein sequence ID" value="PSU_v2.g14725.t1"/>
    <property type="gene ID" value="PSU_v2.g14725"/>
</dbReference>
<evidence type="ECO:0000313" key="9">
    <source>
        <dbReference type="WBParaSite" id="PSU_v2.g14725.t1"/>
    </source>
</evidence>
<dbReference type="CDD" id="cd08045">
    <property type="entry name" value="HFD_TAF4"/>
    <property type="match status" value="1"/>
</dbReference>
<keyword evidence="8" id="KW-1185">Reference proteome</keyword>
<protein>
    <submittedName>
        <fullName evidence="9">Transcription initiation factor TFIID component TAF4 C-terminal domain-containing protein</fullName>
    </submittedName>
</protein>
<evidence type="ECO:0000256" key="5">
    <source>
        <dbReference type="ARBA" id="ARBA00023242"/>
    </source>
</evidence>
<dbReference type="GO" id="GO:0006367">
    <property type="term" value="P:transcription initiation at RNA polymerase II promoter"/>
    <property type="evidence" value="ECO:0007669"/>
    <property type="project" value="TreeGrafter"/>
</dbReference>
<evidence type="ECO:0000256" key="2">
    <source>
        <dbReference type="ARBA" id="ARBA00006178"/>
    </source>
</evidence>
<evidence type="ECO:0000256" key="1">
    <source>
        <dbReference type="ARBA" id="ARBA00004123"/>
    </source>
</evidence>
<feature type="compositionally biased region" description="Polar residues" evidence="6">
    <location>
        <begin position="204"/>
        <end position="223"/>
    </location>
</feature>
<proteinExistence type="inferred from homology"/>
<keyword evidence="3" id="KW-0805">Transcription regulation</keyword>
<dbReference type="GO" id="GO:0003677">
    <property type="term" value="F:DNA binding"/>
    <property type="evidence" value="ECO:0007669"/>
    <property type="project" value="TreeGrafter"/>
</dbReference>
<organism evidence="8 9">
    <name type="scientific">Panagrolaimus superbus</name>
    <dbReference type="NCBI Taxonomy" id="310955"/>
    <lineage>
        <taxon>Eukaryota</taxon>
        <taxon>Metazoa</taxon>
        <taxon>Ecdysozoa</taxon>
        <taxon>Nematoda</taxon>
        <taxon>Chromadorea</taxon>
        <taxon>Rhabditida</taxon>
        <taxon>Tylenchina</taxon>
        <taxon>Panagrolaimomorpha</taxon>
        <taxon>Panagrolaimoidea</taxon>
        <taxon>Panagrolaimidae</taxon>
        <taxon>Panagrolaimus</taxon>
    </lineage>
</organism>
<reference evidence="9" key="1">
    <citation type="submission" date="2022-11" db="UniProtKB">
        <authorList>
            <consortium name="WormBaseParasite"/>
        </authorList>
    </citation>
    <scope>IDENTIFICATION</scope>
</reference>
<evidence type="ECO:0000259" key="7">
    <source>
        <dbReference type="Pfam" id="PF05236"/>
    </source>
</evidence>
<dbReference type="AlphaFoldDB" id="A0A914YB60"/>
<dbReference type="PANTHER" id="PTHR15138">
    <property type="entry name" value="TRANSCRIPTION INITIATION FACTOR TFIID SUBUNIT 4"/>
    <property type="match status" value="1"/>
</dbReference>
<name>A0A914YB60_9BILA</name>
<comment type="subcellular location">
    <subcellularLocation>
        <location evidence="1">Nucleus</location>
    </subcellularLocation>
</comment>
<dbReference type="GO" id="GO:0005669">
    <property type="term" value="C:transcription factor TFIID complex"/>
    <property type="evidence" value="ECO:0007669"/>
    <property type="project" value="InterPro"/>
</dbReference>
<evidence type="ECO:0000313" key="8">
    <source>
        <dbReference type="Proteomes" id="UP000887577"/>
    </source>
</evidence>
<dbReference type="Proteomes" id="UP000887577">
    <property type="component" value="Unplaced"/>
</dbReference>